<dbReference type="EMBL" id="JAAMPC010000001">
    <property type="protein sequence ID" value="KAG2329965.1"/>
    <property type="molecule type" value="Genomic_DNA"/>
</dbReference>
<reference evidence="1 2" key="1">
    <citation type="submission" date="2020-02" db="EMBL/GenBank/DDBJ databases">
        <authorList>
            <person name="Ma Q."/>
            <person name="Huang Y."/>
            <person name="Song X."/>
            <person name="Pei D."/>
        </authorList>
    </citation>
    <scope>NUCLEOTIDE SEQUENCE [LARGE SCALE GENOMIC DNA]</scope>
    <source>
        <strain evidence="1">Sxm20200214</strain>
        <tissue evidence="1">Leaf</tissue>
    </source>
</reference>
<organism evidence="1 2">
    <name type="scientific">Brassica carinata</name>
    <name type="common">Ethiopian mustard</name>
    <name type="synonym">Abyssinian cabbage</name>
    <dbReference type="NCBI Taxonomy" id="52824"/>
    <lineage>
        <taxon>Eukaryota</taxon>
        <taxon>Viridiplantae</taxon>
        <taxon>Streptophyta</taxon>
        <taxon>Embryophyta</taxon>
        <taxon>Tracheophyta</taxon>
        <taxon>Spermatophyta</taxon>
        <taxon>Magnoliopsida</taxon>
        <taxon>eudicotyledons</taxon>
        <taxon>Gunneridae</taxon>
        <taxon>Pentapetalae</taxon>
        <taxon>rosids</taxon>
        <taxon>malvids</taxon>
        <taxon>Brassicales</taxon>
        <taxon>Brassicaceae</taxon>
        <taxon>Brassiceae</taxon>
        <taxon>Brassica</taxon>
    </lineage>
</organism>
<keyword evidence="2" id="KW-1185">Reference proteome</keyword>
<evidence type="ECO:0000313" key="1">
    <source>
        <dbReference type="EMBL" id="KAG2329965.1"/>
    </source>
</evidence>
<proteinExistence type="predicted"/>
<dbReference type="Proteomes" id="UP000886595">
    <property type="component" value="Unassembled WGS sequence"/>
</dbReference>
<name>A0A8X8BCF0_BRACI</name>
<dbReference type="OrthoDB" id="1938625at2759"/>
<dbReference type="AlphaFoldDB" id="A0A8X8BCF0"/>
<accession>A0A8X8BCF0</accession>
<comment type="caution">
    <text evidence="1">The sequence shown here is derived from an EMBL/GenBank/DDBJ whole genome shotgun (WGS) entry which is preliminary data.</text>
</comment>
<protein>
    <submittedName>
        <fullName evidence="1">Uncharacterized protein</fullName>
    </submittedName>
</protein>
<gene>
    <name evidence="1" type="ORF">Bca52824_001145</name>
</gene>
<sequence>MEVHNGNSVGFWTDLWHPIGRLIEAVGEKGTQKLDILRNARIAEVLVDNQWRFRNTRDSNIQNVTSQIKEFPLNLQQNEEDRALWKRSDDEYRKEFSAYNTWDIIRTRYTKLVSSNMGGPTGNNSNCQAQLKICVSGSLFSLSLASRKKRLR</sequence>
<evidence type="ECO:0000313" key="2">
    <source>
        <dbReference type="Proteomes" id="UP000886595"/>
    </source>
</evidence>